<dbReference type="Proteomes" id="UP000007305">
    <property type="component" value="Chromosome 9"/>
</dbReference>
<protein>
    <submittedName>
        <fullName evidence="2">Uncharacterized protein</fullName>
    </submittedName>
</protein>
<reference evidence="2" key="3">
    <citation type="submission" date="2021-05" db="UniProtKB">
        <authorList>
            <consortium name="EnsemblPlants"/>
        </authorList>
    </citation>
    <scope>IDENTIFICATION</scope>
    <source>
        <strain evidence="2">cv. B73</strain>
    </source>
</reference>
<evidence type="ECO:0000313" key="2">
    <source>
        <dbReference type="EnsemblPlants" id="Zm00001eb383920_P001"/>
    </source>
</evidence>
<evidence type="ECO:0000256" key="1">
    <source>
        <dbReference type="SAM" id="MobiDB-lite"/>
    </source>
</evidence>
<feature type="region of interest" description="Disordered" evidence="1">
    <location>
        <begin position="1"/>
        <end position="70"/>
    </location>
</feature>
<dbReference type="InParanoid" id="A0A804R321"/>
<evidence type="ECO:0000313" key="3">
    <source>
        <dbReference type="Proteomes" id="UP000007305"/>
    </source>
</evidence>
<proteinExistence type="predicted"/>
<dbReference type="AlphaFoldDB" id="A0A804R321"/>
<accession>A0A804R321</accession>
<feature type="compositionally biased region" description="Basic and acidic residues" evidence="1">
    <location>
        <begin position="35"/>
        <end position="46"/>
    </location>
</feature>
<keyword evidence="3" id="KW-1185">Reference proteome</keyword>
<reference evidence="3" key="1">
    <citation type="journal article" date="2009" name="Science">
        <title>The B73 maize genome: complexity, diversity, and dynamics.</title>
        <authorList>
            <person name="Schnable P.S."/>
            <person name="Ware D."/>
            <person name="Fulton R.S."/>
            <person name="Stein J.C."/>
            <person name="Wei F."/>
            <person name="Pasternak S."/>
            <person name="Liang C."/>
            <person name="Zhang J."/>
            <person name="Fulton L."/>
            <person name="Graves T.A."/>
            <person name="Minx P."/>
            <person name="Reily A.D."/>
            <person name="Courtney L."/>
            <person name="Kruchowski S.S."/>
            <person name="Tomlinson C."/>
            <person name="Strong C."/>
            <person name="Delehaunty K."/>
            <person name="Fronick C."/>
            <person name="Courtney B."/>
            <person name="Rock S.M."/>
            <person name="Belter E."/>
            <person name="Du F."/>
            <person name="Kim K."/>
            <person name="Abbott R.M."/>
            <person name="Cotton M."/>
            <person name="Levy A."/>
            <person name="Marchetto P."/>
            <person name="Ochoa K."/>
            <person name="Jackson S.M."/>
            <person name="Gillam B."/>
            <person name="Chen W."/>
            <person name="Yan L."/>
            <person name="Higginbotham J."/>
            <person name="Cardenas M."/>
            <person name="Waligorski J."/>
            <person name="Applebaum E."/>
            <person name="Phelps L."/>
            <person name="Falcone J."/>
            <person name="Kanchi K."/>
            <person name="Thane T."/>
            <person name="Scimone A."/>
            <person name="Thane N."/>
            <person name="Henke J."/>
            <person name="Wang T."/>
            <person name="Ruppert J."/>
            <person name="Shah N."/>
            <person name="Rotter K."/>
            <person name="Hodges J."/>
            <person name="Ingenthron E."/>
            <person name="Cordes M."/>
            <person name="Kohlberg S."/>
            <person name="Sgro J."/>
            <person name="Delgado B."/>
            <person name="Mead K."/>
            <person name="Chinwalla A."/>
            <person name="Leonard S."/>
            <person name="Crouse K."/>
            <person name="Collura K."/>
            <person name="Kudrna D."/>
            <person name="Currie J."/>
            <person name="He R."/>
            <person name="Angelova A."/>
            <person name="Rajasekar S."/>
            <person name="Mueller T."/>
            <person name="Lomeli R."/>
            <person name="Scara G."/>
            <person name="Ko A."/>
            <person name="Delaney K."/>
            <person name="Wissotski M."/>
            <person name="Lopez G."/>
            <person name="Campos D."/>
            <person name="Braidotti M."/>
            <person name="Ashley E."/>
            <person name="Golser W."/>
            <person name="Kim H."/>
            <person name="Lee S."/>
            <person name="Lin J."/>
            <person name="Dujmic Z."/>
            <person name="Kim W."/>
            <person name="Talag J."/>
            <person name="Zuccolo A."/>
            <person name="Fan C."/>
            <person name="Sebastian A."/>
            <person name="Kramer M."/>
            <person name="Spiegel L."/>
            <person name="Nascimento L."/>
            <person name="Zutavern T."/>
            <person name="Miller B."/>
            <person name="Ambroise C."/>
            <person name="Muller S."/>
            <person name="Spooner W."/>
            <person name="Narechania A."/>
            <person name="Ren L."/>
            <person name="Wei S."/>
            <person name="Kumari S."/>
            <person name="Faga B."/>
            <person name="Levy M.J."/>
            <person name="McMahan L."/>
            <person name="Van Buren P."/>
            <person name="Vaughn M.W."/>
            <person name="Ying K."/>
            <person name="Yeh C.-T."/>
            <person name="Emrich S.J."/>
            <person name="Jia Y."/>
            <person name="Kalyanaraman A."/>
            <person name="Hsia A.-P."/>
            <person name="Barbazuk W.B."/>
            <person name="Baucom R.S."/>
            <person name="Brutnell T.P."/>
            <person name="Carpita N.C."/>
            <person name="Chaparro C."/>
            <person name="Chia J.-M."/>
            <person name="Deragon J.-M."/>
            <person name="Estill J.C."/>
            <person name="Fu Y."/>
            <person name="Jeddeloh J.A."/>
            <person name="Han Y."/>
            <person name="Lee H."/>
            <person name="Li P."/>
            <person name="Lisch D.R."/>
            <person name="Liu S."/>
            <person name="Liu Z."/>
            <person name="Nagel D.H."/>
            <person name="McCann M.C."/>
            <person name="SanMiguel P."/>
            <person name="Myers A.M."/>
            <person name="Nettleton D."/>
            <person name="Nguyen J."/>
            <person name="Penning B.W."/>
            <person name="Ponnala L."/>
            <person name="Schneider K.L."/>
            <person name="Schwartz D.C."/>
            <person name="Sharma A."/>
            <person name="Soderlund C."/>
            <person name="Springer N.M."/>
            <person name="Sun Q."/>
            <person name="Wang H."/>
            <person name="Waterman M."/>
            <person name="Westerman R."/>
            <person name="Wolfgruber T.K."/>
            <person name="Yang L."/>
            <person name="Yu Y."/>
            <person name="Zhang L."/>
            <person name="Zhou S."/>
            <person name="Zhu Q."/>
            <person name="Bennetzen J.L."/>
            <person name="Dawe R.K."/>
            <person name="Jiang J."/>
            <person name="Jiang N."/>
            <person name="Presting G.G."/>
            <person name="Wessler S.R."/>
            <person name="Aluru S."/>
            <person name="Martienssen R.A."/>
            <person name="Clifton S.W."/>
            <person name="McCombie W.R."/>
            <person name="Wing R.A."/>
            <person name="Wilson R.K."/>
        </authorList>
    </citation>
    <scope>NUCLEOTIDE SEQUENCE [LARGE SCALE GENOMIC DNA]</scope>
    <source>
        <strain evidence="3">cv. B73</strain>
    </source>
</reference>
<sequence>MTDEQDSHEEGGGEHEAYGYHDDGQRRVPLHRHGARDCLRRLRHESPGSAQRAPKQNPGSTQEKAVESSPFREICCRCSRRPLRLPRRPLVAAAMHKQLCDDQSQMDPSGTIASFSGLRIRIMGCRMVTSLFVLAFFWASDHQKLLRTAKRSAFQSASIKFV</sequence>
<name>A0A804R321_MAIZE</name>
<feature type="compositionally biased region" description="Basic and acidic residues" evidence="1">
    <location>
        <begin position="8"/>
        <end position="26"/>
    </location>
</feature>
<dbReference type="Gramene" id="Zm00001eb383920_T001">
    <property type="protein sequence ID" value="Zm00001eb383920_P001"/>
    <property type="gene ID" value="Zm00001eb383920"/>
</dbReference>
<organism evidence="2 3">
    <name type="scientific">Zea mays</name>
    <name type="common">Maize</name>
    <dbReference type="NCBI Taxonomy" id="4577"/>
    <lineage>
        <taxon>Eukaryota</taxon>
        <taxon>Viridiplantae</taxon>
        <taxon>Streptophyta</taxon>
        <taxon>Embryophyta</taxon>
        <taxon>Tracheophyta</taxon>
        <taxon>Spermatophyta</taxon>
        <taxon>Magnoliopsida</taxon>
        <taxon>Liliopsida</taxon>
        <taxon>Poales</taxon>
        <taxon>Poaceae</taxon>
        <taxon>PACMAD clade</taxon>
        <taxon>Panicoideae</taxon>
        <taxon>Andropogonodae</taxon>
        <taxon>Andropogoneae</taxon>
        <taxon>Tripsacinae</taxon>
        <taxon>Zea</taxon>
    </lineage>
</organism>
<dbReference type="EnsemblPlants" id="Zm00001eb383920_T001">
    <property type="protein sequence ID" value="Zm00001eb383920_P001"/>
    <property type="gene ID" value="Zm00001eb383920"/>
</dbReference>
<reference evidence="2" key="2">
    <citation type="submission" date="2019-07" db="EMBL/GenBank/DDBJ databases">
        <authorList>
            <person name="Seetharam A."/>
            <person name="Woodhouse M."/>
            <person name="Cannon E."/>
        </authorList>
    </citation>
    <scope>NUCLEOTIDE SEQUENCE [LARGE SCALE GENOMIC DNA]</scope>
    <source>
        <strain evidence="2">cv. B73</strain>
    </source>
</reference>